<evidence type="ECO:0000256" key="5">
    <source>
        <dbReference type="ARBA" id="ARBA00007837"/>
    </source>
</evidence>
<dbReference type="PRINTS" id="PR01736">
    <property type="entry name" value="PHPHTRNFRASE"/>
</dbReference>
<dbReference type="SUPFAM" id="SSF47831">
    <property type="entry name" value="Enzyme I of the PEP:sugar phosphotransferase system HPr-binding (sub)domain"/>
    <property type="match status" value="1"/>
</dbReference>
<dbReference type="Gene3D" id="1.10.274.10">
    <property type="entry name" value="PtsI, HPr-binding domain"/>
    <property type="match status" value="1"/>
</dbReference>
<reference evidence="24 25" key="1">
    <citation type="submission" date="2018-05" db="EMBL/GenBank/DDBJ databases">
        <title>The complete genome of Lysobacter maris HZ9B, a marine bacterium antagonistic against terrestrial plant pathogens.</title>
        <authorList>
            <person name="Zhang X.-Q."/>
        </authorList>
    </citation>
    <scope>NUCLEOTIDE SEQUENCE [LARGE SCALE GENOMIC DNA]</scope>
    <source>
        <strain evidence="24 25">HZ9B</strain>
    </source>
</reference>
<evidence type="ECO:0000256" key="4">
    <source>
        <dbReference type="ARBA" id="ARBA00004496"/>
    </source>
</evidence>
<feature type="binding site" evidence="20">
    <location>
        <position position="433"/>
    </location>
    <ligand>
        <name>Mg(2+)</name>
        <dbReference type="ChEBI" id="CHEBI:18420"/>
    </ligand>
</feature>
<feature type="binding site" evidence="19">
    <location>
        <position position="297"/>
    </location>
    <ligand>
        <name>phosphoenolpyruvate</name>
        <dbReference type="ChEBI" id="CHEBI:58702"/>
    </ligand>
</feature>
<dbReference type="GO" id="GO:0016301">
    <property type="term" value="F:kinase activity"/>
    <property type="evidence" value="ECO:0007669"/>
    <property type="project" value="UniProtKB-KW"/>
</dbReference>
<evidence type="ECO:0000256" key="16">
    <source>
        <dbReference type="ARBA" id="ARBA00033235"/>
    </source>
</evidence>
<evidence type="ECO:0000259" key="22">
    <source>
        <dbReference type="Pfam" id="PF02896"/>
    </source>
</evidence>
<keyword evidence="13 17" id="KW-0479">Metal-binding</keyword>
<dbReference type="KEGG" id="lmb:C9I47_0826"/>
<evidence type="ECO:0000256" key="1">
    <source>
        <dbReference type="ARBA" id="ARBA00000683"/>
    </source>
</evidence>
<evidence type="ECO:0000256" key="12">
    <source>
        <dbReference type="ARBA" id="ARBA00022683"/>
    </source>
</evidence>
<dbReference type="InterPro" id="IPR015813">
    <property type="entry name" value="Pyrv/PenolPyrv_kinase-like_dom"/>
</dbReference>
<dbReference type="InterPro" id="IPR040442">
    <property type="entry name" value="Pyrv_kinase-like_dom_sf"/>
</dbReference>
<dbReference type="SUPFAM" id="SSF51621">
    <property type="entry name" value="Phosphoenolpyruvate/pyruvate domain"/>
    <property type="match status" value="1"/>
</dbReference>
<evidence type="ECO:0000313" key="25">
    <source>
        <dbReference type="Proteomes" id="UP000249447"/>
    </source>
</evidence>
<evidence type="ECO:0000256" key="2">
    <source>
        <dbReference type="ARBA" id="ARBA00001946"/>
    </source>
</evidence>
<dbReference type="InterPro" id="IPR036618">
    <property type="entry name" value="PtsI_HPr-bd_sf"/>
</dbReference>
<name>A0A2U9T5S2_9GAMM</name>
<keyword evidence="9 17" id="KW-0963">Cytoplasm</keyword>
<keyword evidence="12 17" id="KW-0598">Phosphotransferase system</keyword>
<evidence type="ECO:0000256" key="18">
    <source>
        <dbReference type="PIRSR" id="PIRSR000732-1"/>
    </source>
</evidence>
<dbReference type="InterPro" id="IPR008731">
    <property type="entry name" value="PTS_EIN"/>
</dbReference>
<comment type="subcellular location">
    <subcellularLocation>
        <location evidence="4 17">Cytoplasm</location>
    </subcellularLocation>
</comment>
<dbReference type="PIRSF" id="PIRSF000732">
    <property type="entry name" value="PTS_enzyme_I"/>
    <property type="match status" value="1"/>
</dbReference>
<feature type="active site" description="Proton donor" evidence="18">
    <location>
        <position position="504"/>
    </location>
</feature>
<dbReference type="EC" id="2.7.3.9" evidence="6 17"/>
<dbReference type="InterPro" id="IPR050499">
    <property type="entry name" value="PEP-utilizing_PTS_enzyme"/>
</dbReference>
<keyword evidence="10 17" id="KW-0762">Sugar transport</keyword>
<dbReference type="PANTHER" id="PTHR46244">
    <property type="entry name" value="PHOSPHOENOLPYRUVATE-PROTEIN PHOSPHOTRANSFERASE"/>
    <property type="match status" value="1"/>
</dbReference>
<comment type="catalytic activity">
    <reaction evidence="1 17">
        <text>L-histidyl-[protein] + phosphoenolpyruvate = N(pros)-phospho-L-histidyl-[protein] + pyruvate</text>
        <dbReference type="Rhea" id="RHEA:23880"/>
        <dbReference type="Rhea" id="RHEA-COMP:9745"/>
        <dbReference type="Rhea" id="RHEA-COMP:9746"/>
        <dbReference type="ChEBI" id="CHEBI:15361"/>
        <dbReference type="ChEBI" id="CHEBI:29979"/>
        <dbReference type="ChEBI" id="CHEBI:58702"/>
        <dbReference type="ChEBI" id="CHEBI:64837"/>
        <dbReference type="EC" id="2.7.3.9"/>
    </reaction>
</comment>
<dbReference type="InterPro" id="IPR008279">
    <property type="entry name" value="PEP-util_enz_mobile_dom"/>
</dbReference>
<evidence type="ECO:0000256" key="3">
    <source>
        <dbReference type="ARBA" id="ARBA00002728"/>
    </source>
</evidence>
<comment type="similarity">
    <text evidence="5 17">Belongs to the PEP-utilizing enzyme family.</text>
</comment>
<dbReference type="InterPro" id="IPR023151">
    <property type="entry name" value="PEP_util_CS"/>
</dbReference>
<dbReference type="NCBIfam" id="TIGR01417">
    <property type="entry name" value="PTS_I_fam"/>
    <property type="match status" value="1"/>
</dbReference>
<evidence type="ECO:0000259" key="23">
    <source>
        <dbReference type="Pfam" id="PF05524"/>
    </source>
</evidence>
<evidence type="ECO:0000256" key="17">
    <source>
        <dbReference type="PIRNR" id="PIRNR000732"/>
    </source>
</evidence>
<keyword evidence="15 17" id="KW-0460">Magnesium</keyword>
<dbReference type="PANTHER" id="PTHR46244:SF3">
    <property type="entry name" value="PHOSPHOENOLPYRUVATE-PROTEIN PHOSPHOTRANSFERASE"/>
    <property type="match status" value="1"/>
</dbReference>
<evidence type="ECO:0000256" key="19">
    <source>
        <dbReference type="PIRSR" id="PIRSR000732-2"/>
    </source>
</evidence>
<evidence type="ECO:0000256" key="11">
    <source>
        <dbReference type="ARBA" id="ARBA00022679"/>
    </source>
</evidence>
<dbReference type="Proteomes" id="UP000249447">
    <property type="component" value="Chromosome"/>
</dbReference>
<dbReference type="Pfam" id="PF02896">
    <property type="entry name" value="PEP-utilizers_C"/>
    <property type="match status" value="1"/>
</dbReference>
<dbReference type="Gene3D" id="3.20.20.60">
    <property type="entry name" value="Phosphoenolpyruvate-binding domains"/>
    <property type="match status" value="1"/>
</dbReference>
<evidence type="ECO:0000256" key="20">
    <source>
        <dbReference type="PIRSR" id="PIRSR000732-3"/>
    </source>
</evidence>
<keyword evidence="8 17" id="KW-0813">Transport</keyword>
<sequence>MRQEFNGTGASRGSVLGRARVRLPHALEVVEEHIAGEAIDDELARLHAAIAVVREEMHTLRERLHGALAHEVGEFLDLHTLLLDDPELLQGLNELIRIGRYTADYALRLQRDRIAAVFEDMDDAYFRSRVEDIDQVIGRVHAALHRRQGEMQGLAGDILITDTVAPAEIAQLQAHGAMAIVTASGSPLSHSAILARSLHLPLVVGVPNVLQKINDGDTLMIDGGSGLVVLEPNAEDLRGHRARARELKRERKELHRLRREPTRTRDGVDIKLYANAESREDVAEAHALGAAGIGLYRTEFLFLQRRELPDEDEQFRAYRDLVLGMTGRTVTVRTVDLGADKADHTGLALRDEPNPALGLRGVRLSLARPDVLETQLRALLRASGYGPLRILLPMVSSRAEIRAVRGHLARIAGELRAQGHAIAEQLPLGAMIEVPAAAIALASFIDEVDFLSIGTNDLVQYLLAADRINEALGELYTPLHPAVVRVLRDVIRHAHTRGVPVAVCGEMAGDASFAPLLLALGLTEFSLHPSTMLELRQVIRNHDLARLRRHSAGLMRARDHAALARWLDSNTGH</sequence>
<evidence type="ECO:0000256" key="6">
    <source>
        <dbReference type="ARBA" id="ARBA00012232"/>
    </source>
</evidence>
<feature type="domain" description="PEP-utilising enzyme C-terminal" evidence="22">
    <location>
        <begin position="252"/>
        <end position="542"/>
    </location>
</feature>
<keyword evidence="25" id="KW-1185">Reference proteome</keyword>
<gene>
    <name evidence="24" type="ORF">C9I47_0826</name>
</gene>
<evidence type="ECO:0000256" key="14">
    <source>
        <dbReference type="ARBA" id="ARBA00022777"/>
    </source>
</evidence>
<dbReference type="RefSeq" id="WP_111265710.1">
    <property type="nucleotide sequence ID" value="NZ_CP029843.1"/>
</dbReference>
<evidence type="ECO:0000313" key="24">
    <source>
        <dbReference type="EMBL" id="AWV06547.1"/>
    </source>
</evidence>
<dbReference type="GO" id="GO:0008965">
    <property type="term" value="F:phosphoenolpyruvate-protein phosphotransferase activity"/>
    <property type="evidence" value="ECO:0007669"/>
    <property type="project" value="UniProtKB-EC"/>
</dbReference>
<evidence type="ECO:0000256" key="15">
    <source>
        <dbReference type="ARBA" id="ARBA00022842"/>
    </source>
</evidence>
<proteinExistence type="inferred from homology"/>
<evidence type="ECO:0000256" key="10">
    <source>
        <dbReference type="ARBA" id="ARBA00022597"/>
    </source>
</evidence>
<evidence type="ECO:0000256" key="8">
    <source>
        <dbReference type="ARBA" id="ARBA00022448"/>
    </source>
</evidence>
<feature type="binding site" evidence="19">
    <location>
        <begin position="456"/>
        <end position="457"/>
    </location>
    <ligand>
        <name>phosphoenolpyruvate</name>
        <dbReference type="ChEBI" id="CHEBI:58702"/>
    </ligand>
</feature>
<dbReference type="InterPro" id="IPR000121">
    <property type="entry name" value="PEP_util_C"/>
</dbReference>
<feature type="binding site" evidence="19">
    <location>
        <position position="333"/>
    </location>
    <ligand>
        <name>phosphoenolpyruvate</name>
        <dbReference type="ChEBI" id="CHEBI:58702"/>
    </ligand>
</feature>
<evidence type="ECO:0000259" key="21">
    <source>
        <dbReference type="Pfam" id="PF00391"/>
    </source>
</evidence>
<dbReference type="SUPFAM" id="SSF52009">
    <property type="entry name" value="Phosphohistidine domain"/>
    <property type="match status" value="1"/>
</dbReference>
<comment type="cofactor">
    <cofactor evidence="2 17 20">
        <name>Mg(2+)</name>
        <dbReference type="ChEBI" id="CHEBI:18420"/>
    </cofactor>
</comment>
<dbReference type="AlphaFoldDB" id="A0A2U9T5S2"/>
<keyword evidence="24" id="KW-0670">Pyruvate</keyword>
<dbReference type="GO" id="GO:0005737">
    <property type="term" value="C:cytoplasm"/>
    <property type="evidence" value="ECO:0007669"/>
    <property type="project" value="UniProtKB-SubCell"/>
</dbReference>
<feature type="binding site" evidence="19">
    <location>
        <position position="467"/>
    </location>
    <ligand>
        <name>phosphoenolpyruvate</name>
        <dbReference type="ChEBI" id="CHEBI:58702"/>
    </ligand>
</feature>
<keyword evidence="14 17" id="KW-0418">Kinase</keyword>
<keyword evidence="11 17" id="KW-0808">Transferase</keyword>
<dbReference type="EMBL" id="CP029843">
    <property type="protein sequence ID" value="AWV06547.1"/>
    <property type="molecule type" value="Genomic_DNA"/>
</dbReference>
<dbReference type="OrthoDB" id="9765468at2"/>
<feature type="active site" description="Tele-phosphohistidine intermediate" evidence="18">
    <location>
        <position position="190"/>
    </location>
</feature>
<evidence type="ECO:0000256" key="13">
    <source>
        <dbReference type="ARBA" id="ARBA00022723"/>
    </source>
</evidence>
<dbReference type="Pfam" id="PF05524">
    <property type="entry name" value="PEP-utilisers_N"/>
    <property type="match status" value="1"/>
</dbReference>
<organism evidence="24 25">
    <name type="scientific">Marilutibacter maris</name>
    <dbReference type="NCBI Taxonomy" id="1605891"/>
    <lineage>
        <taxon>Bacteria</taxon>
        <taxon>Pseudomonadati</taxon>
        <taxon>Pseudomonadota</taxon>
        <taxon>Gammaproteobacteria</taxon>
        <taxon>Lysobacterales</taxon>
        <taxon>Lysobacteraceae</taxon>
        <taxon>Marilutibacter</taxon>
    </lineage>
</organism>
<feature type="domain" description="PEP-utilising enzyme mobile" evidence="21">
    <location>
        <begin position="156"/>
        <end position="226"/>
    </location>
</feature>
<dbReference type="InterPro" id="IPR024692">
    <property type="entry name" value="PTS_EI"/>
</dbReference>
<dbReference type="Pfam" id="PF00391">
    <property type="entry name" value="PEP-utilizers"/>
    <property type="match status" value="1"/>
</dbReference>
<accession>A0A2U9T5S2</accession>
<comment type="function">
    <text evidence="3 17">General (non sugar-specific) component of the phosphoenolpyruvate-dependent sugar phosphotransferase system (sugar PTS). This major carbohydrate active-transport system catalyzes the phosphorylation of incoming sugar substrates concomitantly with their translocation across the cell membrane. Enzyme I transfers the phosphoryl group from phosphoenolpyruvate (PEP) to the phosphoryl carrier protein (HPr).</text>
</comment>
<dbReference type="PROSITE" id="PS00742">
    <property type="entry name" value="PEP_ENZYMES_2"/>
    <property type="match status" value="1"/>
</dbReference>
<dbReference type="InterPro" id="IPR006318">
    <property type="entry name" value="PTS_EI-like"/>
</dbReference>
<dbReference type="InterPro" id="IPR036637">
    <property type="entry name" value="Phosphohistidine_dom_sf"/>
</dbReference>
<dbReference type="GO" id="GO:0009401">
    <property type="term" value="P:phosphoenolpyruvate-dependent sugar phosphotransferase system"/>
    <property type="evidence" value="ECO:0007669"/>
    <property type="project" value="UniProtKB-KW"/>
</dbReference>
<dbReference type="GO" id="GO:0046872">
    <property type="term" value="F:metal ion binding"/>
    <property type="evidence" value="ECO:0007669"/>
    <property type="project" value="UniProtKB-KW"/>
</dbReference>
<feature type="domain" description="Phosphotransferase system enzyme I N-terminal" evidence="23">
    <location>
        <begin position="6"/>
        <end position="129"/>
    </location>
</feature>
<dbReference type="Gene3D" id="3.50.30.10">
    <property type="entry name" value="Phosphohistidine domain"/>
    <property type="match status" value="1"/>
</dbReference>
<evidence type="ECO:0000256" key="7">
    <source>
        <dbReference type="ARBA" id="ARBA00016544"/>
    </source>
</evidence>
<feature type="binding site" evidence="20">
    <location>
        <position position="457"/>
    </location>
    <ligand>
        <name>Mg(2+)</name>
        <dbReference type="ChEBI" id="CHEBI:18420"/>
    </ligand>
</feature>
<protein>
    <recommendedName>
        <fullName evidence="7 17">Phosphoenolpyruvate-protein phosphotransferase</fullName>
        <ecNumber evidence="6 17">2.7.3.9</ecNumber>
    </recommendedName>
    <alternativeName>
        <fullName evidence="16 17">Phosphotransferase system, enzyme I</fullName>
    </alternativeName>
</protein>
<evidence type="ECO:0000256" key="9">
    <source>
        <dbReference type="ARBA" id="ARBA00022490"/>
    </source>
</evidence>